<accession>A0ACC2IE31</accession>
<gene>
    <name evidence="1" type="ORF">OPT61_g4473</name>
</gene>
<sequence length="482" mass="54281">MALFSLPSELKLNIIEHLDPLPTLQFALTNKEHSRLCKDTLREHAMFAKYSIIKPGEDGTFMWDFTKEILQDPRKGWYVRELNLIADRPNVNEDMSEDDRALFTIAVQELLPSYPQDTGFFAAEDGALRELGDALDNSLAHGYEDAIIVILLHHLPQLRILRMTDTQGGDCLMIFMRRVAAGYQNPALAHKMPLQHLENVGVAHGDTEFTCSIDWAVYFMCIPSLRTLTAAMMGSEDVGGSSTDDDSENNAGSEAHLRNTVGAPVSNIEELLFYECRFDTQSFNTILPMIKNLKRFCYHAGDCDISYEDYKPRAVINTLANYASHSLQELQLVDCEIGLKEAETDFPFVSVRDLSKLKALRCETQWLQRSSKPSIGDGAPLSQGIYSAVKDPRDNLPGSLEYLYLDTGYESENWAVLCNMFQENNANTPNLTLENVCLQSTIDNEGLMWIVGEPTVGKAVKPDVRFGTQHRDEMWKGLELPY</sequence>
<dbReference type="Proteomes" id="UP001153331">
    <property type="component" value="Unassembled WGS sequence"/>
</dbReference>
<name>A0ACC2IE31_9PLEO</name>
<reference evidence="1" key="1">
    <citation type="submission" date="2022-11" db="EMBL/GenBank/DDBJ databases">
        <title>Genome Sequence of Boeremia exigua.</title>
        <authorList>
            <person name="Buettner E."/>
        </authorList>
    </citation>
    <scope>NUCLEOTIDE SEQUENCE</scope>
    <source>
        <strain evidence="1">CU02</strain>
    </source>
</reference>
<proteinExistence type="predicted"/>
<comment type="caution">
    <text evidence="1">The sequence shown here is derived from an EMBL/GenBank/DDBJ whole genome shotgun (WGS) entry which is preliminary data.</text>
</comment>
<organism evidence="1 2">
    <name type="scientific">Boeremia exigua</name>
    <dbReference type="NCBI Taxonomy" id="749465"/>
    <lineage>
        <taxon>Eukaryota</taxon>
        <taxon>Fungi</taxon>
        <taxon>Dikarya</taxon>
        <taxon>Ascomycota</taxon>
        <taxon>Pezizomycotina</taxon>
        <taxon>Dothideomycetes</taxon>
        <taxon>Pleosporomycetidae</taxon>
        <taxon>Pleosporales</taxon>
        <taxon>Pleosporineae</taxon>
        <taxon>Didymellaceae</taxon>
        <taxon>Boeremia</taxon>
    </lineage>
</organism>
<evidence type="ECO:0000313" key="2">
    <source>
        <dbReference type="Proteomes" id="UP001153331"/>
    </source>
</evidence>
<protein>
    <submittedName>
        <fullName evidence="1">Uncharacterized protein</fullName>
    </submittedName>
</protein>
<evidence type="ECO:0000313" key="1">
    <source>
        <dbReference type="EMBL" id="KAJ8113376.1"/>
    </source>
</evidence>
<dbReference type="EMBL" id="JAPHNI010000257">
    <property type="protein sequence ID" value="KAJ8113376.1"/>
    <property type="molecule type" value="Genomic_DNA"/>
</dbReference>
<keyword evidence="2" id="KW-1185">Reference proteome</keyword>